<name>A0ABX8MU37_9PSED</name>
<evidence type="ECO:0000259" key="7">
    <source>
        <dbReference type="Pfam" id="PF00345"/>
    </source>
</evidence>
<protein>
    <submittedName>
        <fullName evidence="9">Molecular chaperone</fullName>
    </submittedName>
</protein>
<dbReference type="InterPro" id="IPR016147">
    <property type="entry name" value="Pili_assmbl_chaperone_N"/>
</dbReference>
<feature type="domain" description="Pili assembly chaperone N-terminal" evidence="7">
    <location>
        <begin position="30"/>
        <end position="144"/>
    </location>
</feature>
<sequence>MLNKNGLRLANKLLLGASLVVCAAAPVFASVTLGGTRVILGEQDREASIPVKNAGRAPYVIQAWVDAGEGKTKTPFVVTPPLSRLDPGMENILRIMRISNNLPTDRESVFWLNVKEIPEKAKEDNVLQIAMRTRIKLFYRPSALEGKPAESRHQLKWAVIPGNSSTGSVLKIENPTPYYITFTSFKINQGQQEINAQMVPPKGESVYSLSSVNIQKDIDVRFTTINDYGGETPEERATVPVAVHPIVLPLEPVKTLTVKQ</sequence>
<evidence type="ECO:0000256" key="3">
    <source>
        <dbReference type="ARBA" id="ARBA00022729"/>
    </source>
</evidence>
<dbReference type="InterPro" id="IPR008962">
    <property type="entry name" value="PapD-like_sf"/>
</dbReference>
<dbReference type="InterPro" id="IPR013783">
    <property type="entry name" value="Ig-like_fold"/>
</dbReference>
<dbReference type="Pfam" id="PF00345">
    <property type="entry name" value="PapD_N"/>
    <property type="match status" value="1"/>
</dbReference>
<evidence type="ECO:0000256" key="4">
    <source>
        <dbReference type="ARBA" id="ARBA00022764"/>
    </source>
</evidence>
<comment type="subcellular location">
    <subcellularLocation>
        <location evidence="1">Periplasm</location>
    </subcellularLocation>
</comment>
<dbReference type="EMBL" id="CP077074">
    <property type="protein sequence ID" value="QXH41664.1"/>
    <property type="molecule type" value="Genomic_DNA"/>
</dbReference>
<accession>A0ABX8MU37</accession>
<evidence type="ECO:0000259" key="8">
    <source>
        <dbReference type="Pfam" id="PF02753"/>
    </source>
</evidence>
<keyword evidence="10" id="KW-1185">Reference proteome</keyword>
<dbReference type="RefSeq" id="WP_124345756.1">
    <property type="nucleotide sequence ID" value="NZ_CP027706.1"/>
</dbReference>
<evidence type="ECO:0000256" key="5">
    <source>
        <dbReference type="ARBA" id="ARBA00023186"/>
    </source>
</evidence>
<gene>
    <name evidence="9" type="ORF">KSS89_05450</name>
</gene>
<dbReference type="InterPro" id="IPR016148">
    <property type="entry name" value="Pili_assmbl_chaperone_C"/>
</dbReference>
<proteinExistence type="inferred from homology"/>
<dbReference type="InterPro" id="IPR050643">
    <property type="entry name" value="Periplasmic_pilus_chap"/>
</dbReference>
<dbReference type="Gene3D" id="2.60.40.10">
    <property type="entry name" value="Immunoglobulins"/>
    <property type="match status" value="2"/>
</dbReference>
<organism evidence="9 10">
    <name type="scientific">Pseudomonas sessilinigenes</name>
    <dbReference type="NCBI Taxonomy" id="658629"/>
    <lineage>
        <taxon>Bacteria</taxon>
        <taxon>Pseudomonadati</taxon>
        <taxon>Pseudomonadota</taxon>
        <taxon>Gammaproteobacteria</taxon>
        <taxon>Pseudomonadales</taxon>
        <taxon>Pseudomonadaceae</taxon>
        <taxon>Pseudomonas</taxon>
    </lineage>
</organism>
<evidence type="ECO:0000256" key="2">
    <source>
        <dbReference type="ARBA" id="ARBA00007399"/>
    </source>
</evidence>
<keyword evidence="4" id="KW-0574">Periplasm</keyword>
<comment type="similarity">
    <text evidence="2">Belongs to the periplasmic pilus chaperone family.</text>
</comment>
<feature type="domain" description="Pili assembly chaperone C-terminal" evidence="8">
    <location>
        <begin position="172"/>
        <end position="232"/>
    </location>
</feature>
<dbReference type="PRINTS" id="PR00969">
    <property type="entry name" value="CHAPERONPILI"/>
</dbReference>
<dbReference type="PANTHER" id="PTHR30251">
    <property type="entry name" value="PILUS ASSEMBLY CHAPERONE"/>
    <property type="match status" value="1"/>
</dbReference>
<evidence type="ECO:0000256" key="1">
    <source>
        <dbReference type="ARBA" id="ARBA00004418"/>
    </source>
</evidence>
<dbReference type="Pfam" id="PF02753">
    <property type="entry name" value="PapD_C"/>
    <property type="match status" value="1"/>
</dbReference>
<feature type="chain" id="PRO_5045541396" evidence="6">
    <location>
        <begin position="30"/>
        <end position="260"/>
    </location>
</feature>
<dbReference type="SUPFAM" id="SSF49584">
    <property type="entry name" value="Periplasmic chaperone C-domain"/>
    <property type="match status" value="1"/>
</dbReference>
<evidence type="ECO:0000313" key="9">
    <source>
        <dbReference type="EMBL" id="QXH41664.1"/>
    </source>
</evidence>
<dbReference type="PANTHER" id="PTHR30251:SF2">
    <property type="entry name" value="FIMBRIAL CHAPERONE YADV-RELATED"/>
    <property type="match status" value="1"/>
</dbReference>
<dbReference type="InterPro" id="IPR001829">
    <property type="entry name" value="Pili_assmbl_chaperone_bac"/>
</dbReference>
<dbReference type="Proteomes" id="UP000693952">
    <property type="component" value="Chromosome"/>
</dbReference>
<reference evidence="9" key="1">
    <citation type="submission" date="2021-06" db="EMBL/GenBank/DDBJ databases">
        <title>Updating the genus Pseudomonas: Description of 43 new species and partition of the Pseudomonas putida group.</title>
        <authorList>
            <person name="Girard L."/>
            <person name="Lood C."/>
            <person name="Vandamme P."/>
            <person name="Rokni-Zadeh H."/>
            <person name="van Noort V."/>
            <person name="Hofte M."/>
            <person name="Lavigne R."/>
            <person name="De Mot R."/>
        </authorList>
    </citation>
    <scope>NUCLEOTIDE SEQUENCE</scope>
    <source>
        <strain evidence="9">CMR12a</strain>
    </source>
</reference>
<keyword evidence="5" id="KW-0143">Chaperone</keyword>
<evidence type="ECO:0000256" key="6">
    <source>
        <dbReference type="SAM" id="SignalP"/>
    </source>
</evidence>
<evidence type="ECO:0000313" key="10">
    <source>
        <dbReference type="Proteomes" id="UP000693952"/>
    </source>
</evidence>
<dbReference type="SUPFAM" id="SSF49354">
    <property type="entry name" value="PapD-like"/>
    <property type="match status" value="1"/>
</dbReference>
<dbReference type="InterPro" id="IPR036316">
    <property type="entry name" value="Pili_assmbl_chap_C_dom_sf"/>
</dbReference>
<feature type="signal peptide" evidence="6">
    <location>
        <begin position="1"/>
        <end position="29"/>
    </location>
</feature>
<keyword evidence="3 6" id="KW-0732">Signal</keyword>